<evidence type="ECO:0000313" key="4">
    <source>
        <dbReference type="EMBL" id="MXO99196.1"/>
    </source>
</evidence>
<evidence type="ECO:0000313" key="5">
    <source>
        <dbReference type="Proteomes" id="UP000469430"/>
    </source>
</evidence>
<dbReference type="GO" id="GO:0008654">
    <property type="term" value="P:phospholipid biosynthetic process"/>
    <property type="evidence" value="ECO:0007669"/>
    <property type="project" value="InterPro"/>
</dbReference>
<dbReference type="GO" id="GO:0016780">
    <property type="term" value="F:phosphotransferase activity, for other substituted phosphate groups"/>
    <property type="evidence" value="ECO:0007669"/>
    <property type="project" value="InterPro"/>
</dbReference>
<dbReference type="Pfam" id="PF01066">
    <property type="entry name" value="CDP-OH_P_transf"/>
    <property type="match status" value="1"/>
</dbReference>
<keyword evidence="1 2" id="KW-0808">Transferase</keyword>
<keyword evidence="3" id="KW-0472">Membrane</keyword>
<feature type="transmembrane region" description="Helical" evidence="3">
    <location>
        <begin position="283"/>
        <end position="303"/>
    </location>
</feature>
<comment type="similarity">
    <text evidence="2">Belongs to the CDP-alcohol phosphatidyltransferase class-I family.</text>
</comment>
<name>A0A6I4TT97_9SPHN</name>
<dbReference type="Gene3D" id="1.20.120.1760">
    <property type="match status" value="1"/>
</dbReference>
<sequence>MIREIAIAGGSGDGADKYTIAVPGGWSPSEWSRSELARLAPMLDVDIADLNAISTDSHALFVDGESLIGADDIGEALIRPAVHGRTGMAGGSQKALEAHGIARLKQASRSIVAATGKAGDGIVSRYINRPISQAISLRLLRIPGISPMHATCGTAALGLGMATCLFFGGDAGLIAGAFLFQAASIFDGVDGEIARATFRTSRRGAMLDSLIDAATNLAFIAGLTFNLWHQGFTRAAAFGAIGLVLLATGLLLIGRRARALNDSFTFDAVKHHFRGRQSIIMKWLTWITMRDFFAAAGAVLILIDLAPHALVAFAVVAIGWFFVTIATLFRTRTPKRMHADKSPLVR</sequence>
<dbReference type="Proteomes" id="UP000469430">
    <property type="component" value="Unassembled WGS sequence"/>
</dbReference>
<dbReference type="PROSITE" id="PS00379">
    <property type="entry name" value="CDP_ALCOHOL_P_TRANSF"/>
    <property type="match status" value="1"/>
</dbReference>
<feature type="transmembrane region" description="Helical" evidence="3">
    <location>
        <begin position="235"/>
        <end position="253"/>
    </location>
</feature>
<reference evidence="4 5" key="1">
    <citation type="submission" date="2019-12" db="EMBL/GenBank/DDBJ databases">
        <title>Genomic-based taxomic classification of the family Erythrobacteraceae.</title>
        <authorList>
            <person name="Xu L."/>
        </authorList>
    </citation>
    <scope>NUCLEOTIDE SEQUENCE [LARGE SCALE GENOMIC DNA]</scope>
    <source>
        <strain evidence="4 5">S36</strain>
    </source>
</reference>
<protein>
    <recommendedName>
        <fullName evidence="6">CDP-alcohol phosphatidyltransferase family protein</fullName>
    </recommendedName>
</protein>
<dbReference type="GO" id="GO:0016020">
    <property type="term" value="C:membrane"/>
    <property type="evidence" value="ECO:0007669"/>
    <property type="project" value="InterPro"/>
</dbReference>
<dbReference type="OrthoDB" id="9767918at2"/>
<keyword evidence="3" id="KW-0812">Transmembrane</keyword>
<evidence type="ECO:0000256" key="1">
    <source>
        <dbReference type="ARBA" id="ARBA00022679"/>
    </source>
</evidence>
<keyword evidence="5" id="KW-1185">Reference proteome</keyword>
<organism evidence="4 5">
    <name type="scientific">Croceibacterium xixiisoli</name>
    <dbReference type="NCBI Taxonomy" id="1476466"/>
    <lineage>
        <taxon>Bacteria</taxon>
        <taxon>Pseudomonadati</taxon>
        <taxon>Pseudomonadota</taxon>
        <taxon>Alphaproteobacteria</taxon>
        <taxon>Sphingomonadales</taxon>
        <taxon>Erythrobacteraceae</taxon>
        <taxon>Croceibacterium</taxon>
    </lineage>
</organism>
<keyword evidence="3" id="KW-1133">Transmembrane helix</keyword>
<gene>
    <name evidence="4" type="ORF">GRI97_09360</name>
</gene>
<dbReference type="InterPro" id="IPR000462">
    <property type="entry name" value="CDP-OH_P_trans"/>
</dbReference>
<feature type="transmembrane region" description="Helical" evidence="3">
    <location>
        <begin position="309"/>
        <end position="329"/>
    </location>
</feature>
<evidence type="ECO:0000256" key="3">
    <source>
        <dbReference type="SAM" id="Phobius"/>
    </source>
</evidence>
<evidence type="ECO:0008006" key="6">
    <source>
        <dbReference type="Google" id="ProtNLM"/>
    </source>
</evidence>
<evidence type="ECO:0000256" key="2">
    <source>
        <dbReference type="RuleBase" id="RU003750"/>
    </source>
</evidence>
<comment type="caution">
    <text evidence="4">The sequence shown here is derived from an EMBL/GenBank/DDBJ whole genome shotgun (WGS) entry which is preliminary data.</text>
</comment>
<dbReference type="RefSeq" id="WP_161390942.1">
    <property type="nucleotide sequence ID" value="NZ_JBHSCP010000001.1"/>
</dbReference>
<dbReference type="EMBL" id="WTYJ01000002">
    <property type="protein sequence ID" value="MXO99196.1"/>
    <property type="molecule type" value="Genomic_DNA"/>
</dbReference>
<dbReference type="AlphaFoldDB" id="A0A6I4TT97"/>
<dbReference type="InterPro" id="IPR043130">
    <property type="entry name" value="CDP-OH_PTrfase_TM_dom"/>
</dbReference>
<dbReference type="InterPro" id="IPR048254">
    <property type="entry name" value="CDP_ALCOHOL_P_TRANSF_CS"/>
</dbReference>
<proteinExistence type="inferred from homology"/>
<accession>A0A6I4TT97</accession>